<organism evidence="1 2">
    <name type="scientific">Amanita thiersii Skay4041</name>
    <dbReference type="NCBI Taxonomy" id="703135"/>
    <lineage>
        <taxon>Eukaryota</taxon>
        <taxon>Fungi</taxon>
        <taxon>Dikarya</taxon>
        <taxon>Basidiomycota</taxon>
        <taxon>Agaricomycotina</taxon>
        <taxon>Agaricomycetes</taxon>
        <taxon>Agaricomycetidae</taxon>
        <taxon>Agaricales</taxon>
        <taxon>Pluteineae</taxon>
        <taxon>Amanitaceae</taxon>
        <taxon>Amanita</taxon>
    </lineage>
</organism>
<dbReference type="EMBL" id="KZ302003">
    <property type="protein sequence ID" value="PFH50457.1"/>
    <property type="molecule type" value="Genomic_DNA"/>
</dbReference>
<sequence length="87" mass="9512">MTSGSPGASHKSQFIPGHRCIEVCSETAVNGNHKFGTTSFNVLEARQWKTELTSLKLSIDQSSISWNHLCGTSGRELNGSFDQLEEV</sequence>
<accession>A0A2A9NQD1</accession>
<evidence type="ECO:0000313" key="1">
    <source>
        <dbReference type="EMBL" id="PFH50457.1"/>
    </source>
</evidence>
<evidence type="ECO:0000313" key="2">
    <source>
        <dbReference type="Proteomes" id="UP000242287"/>
    </source>
</evidence>
<gene>
    <name evidence="1" type="ORF">AMATHDRAFT_61000</name>
</gene>
<protein>
    <submittedName>
        <fullName evidence="1">Uncharacterized protein</fullName>
    </submittedName>
</protein>
<dbReference type="Proteomes" id="UP000242287">
    <property type="component" value="Unassembled WGS sequence"/>
</dbReference>
<keyword evidence="2" id="KW-1185">Reference proteome</keyword>
<proteinExistence type="predicted"/>
<name>A0A2A9NQD1_9AGAR</name>
<reference evidence="1 2" key="1">
    <citation type="submission" date="2014-02" db="EMBL/GenBank/DDBJ databases">
        <title>Transposable element dynamics among asymbiotic and ectomycorrhizal Amanita fungi.</title>
        <authorList>
            <consortium name="DOE Joint Genome Institute"/>
            <person name="Hess J."/>
            <person name="Skrede I."/>
            <person name="Wolfe B."/>
            <person name="LaButti K."/>
            <person name="Ohm R.A."/>
            <person name="Grigoriev I.V."/>
            <person name="Pringle A."/>
        </authorList>
    </citation>
    <scope>NUCLEOTIDE SEQUENCE [LARGE SCALE GENOMIC DNA]</scope>
    <source>
        <strain evidence="1 2">SKay4041</strain>
    </source>
</reference>
<dbReference type="AlphaFoldDB" id="A0A2A9NQD1"/>